<reference evidence="2 3" key="1">
    <citation type="submission" date="2020-07" db="EMBL/GenBank/DDBJ databases">
        <title>Sequencing the genomes of 1000 actinobacteria strains.</title>
        <authorList>
            <person name="Klenk H.-P."/>
        </authorList>
    </citation>
    <scope>NUCLEOTIDE SEQUENCE [LARGE SCALE GENOMIC DNA]</scope>
    <source>
        <strain evidence="2 3">DSM 45763</strain>
    </source>
</reference>
<feature type="transmembrane region" description="Helical" evidence="1">
    <location>
        <begin position="63"/>
        <end position="88"/>
    </location>
</feature>
<name>A0A852V369_9ACTN</name>
<keyword evidence="1" id="KW-0472">Membrane</keyword>
<feature type="transmembrane region" description="Helical" evidence="1">
    <location>
        <begin position="192"/>
        <end position="210"/>
    </location>
</feature>
<protein>
    <submittedName>
        <fullName evidence="2">4-amino-4-deoxy-L-arabinose transferase-like glycosyltransferase</fullName>
    </submittedName>
</protein>
<dbReference type="GO" id="GO:0016740">
    <property type="term" value="F:transferase activity"/>
    <property type="evidence" value="ECO:0007669"/>
    <property type="project" value="UniProtKB-KW"/>
</dbReference>
<gene>
    <name evidence="2" type="ORF">HDA43_004289</name>
</gene>
<keyword evidence="1" id="KW-0812">Transmembrane</keyword>
<feature type="transmembrane region" description="Helical" evidence="1">
    <location>
        <begin position="100"/>
        <end position="120"/>
    </location>
</feature>
<dbReference type="Proteomes" id="UP000576393">
    <property type="component" value="Unassembled WGS sequence"/>
</dbReference>
<sequence>MGMERKAALAVAFAAGLSPALLLFSGLALADAILPALVLGLLVALHDLAERGSLPAGTAAGGLAAFAMAVHLRGTVILAVSVLIVVALLVSGRVPRRAGFAALGVAAAVAAVGTLLNGALSAELYPDGPRDLAGLLVTRLTSLEGQAWALSGAAGQLWYLIVGTWGLAGVGFGGVAVLLARRGVPPGRRVSAAALALVTLGVAYASSAALPDEHRVGNYTYGRYTACVAVAWTLIGLVTLVRARRLTVPRHALAAAALMAGTGGVAAAALLPRRRGRLPVVAAVLAAINIAFVVHLAPAPASAAGGDPFPVPAAGRVAVDLRVRWHVWVPLVHRVWWTELERFDGARRLPPAGVCTVIAPPTALPPAGWTVTDEGGARRGWTAWAGSGSGCA</sequence>
<feature type="transmembrane region" description="Helical" evidence="1">
    <location>
        <begin position="222"/>
        <end position="241"/>
    </location>
</feature>
<feature type="transmembrane region" description="Helical" evidence="1">
    <location>
        <begin position="278"/>
        <end position="297"/>
    </location>
</feature>
<comment type="caution">
    <text evidence="2">The sequence shown here is derived from an EMBL/GenBank/DDBJ whole genome shotgun (WGS) entry which is preliminary data.</text>
</comment>
<dbReference type="RefSeq" id="WP_179824396.1">
    <property type="nucleotide sequence ID" value="NZ_JACCCO010000002.1"/>
</dbReference>
<keyword evidence="2" id="KW-0808">Transferase</keyword>
<accession>A0A852V369</accession>
<dbReference type="EMBL" id="JACCCO010000002">
    <property type="protein sequence ID" value="NYF42088.1"/>
    <property type="molecule type" value="Genomic_DNA"/>
</dbReference>
<keyword evidence="3" id="KW-1185">Reference proteome</keyword>
<organism evidence="2 3">
    <name type="scientific">Streptosporangium sandarakinum</name>
    <dbReference type="NCBI Taxonomy" id="1260955"/>
    <lineage>
        <taxon>Bacteria</taxon>
        <taxon>Bacillati</taxon>
        <taxon>Actinomycetota</taxon>
        <taxon>Actinomycetes</taxon>
        <taxon>Streptosporangiales</taxon>
        <taxon>Streptosporangiaceae</taxon>
        <taxon>Streptosporangium</taxon>
    </lineage>
</organism>
<dbReference type="AlphaFoldDB" id="A0A852V369"/>
<feature type="transmembrane region" description="Helical" evidence="1">
    <location>
        <begin position="253"/>
        <end position="272"/>
    </location>
</feature>
<evidence type="ECO:0000256" key="1">
    <source>
        <dbReference type="SAM" id="Phobius"/>
    </source>
</evidence>
<evidence type="ECO:0000313" key="3">
    <source>
        <dbReference type="Proteomes" id="UP000576393"/>
    </source>
</evidence>
<proteinExistence type="predicted"/>
<evidence type="ECO:0000313" key="2">
    <source>
        <dbReference type="EMBL" id="NYF42088.1"/>
    </source>
</evidence>
<feature type="transmembrane region" description="Helical" evidence="1">
    <location>
        <begin position="157"/>
        <end position="180"/>
    </location>
</feature>
<keyword evidence="1" id="KW-1133">Transmembrane helix</keyword>